<dbReference type="HOGENOM" id="CLU_2172712_0_0_1"/>
<accession>A0A0C9VKL9</accession>
<feature type="compositionally biased region" description="Basic and acidic residues" evidence="1">
    <location>
        <begin position="85"/>
        <end position="98"/>
    </location>
</feature>
<proteinExistence type="predicted"/>
<evidence type="ECO:0000256" key="1">
    <source>
        <dbReference type="SAM" id="MobiDB-lite"/>
    </source>
</evidence>
<gene>
    <name evidence="2" type="ORF">M422DRAFT_50192</name>
</gene>
<protein>
    <submittedName>
        <fullName evidence="2">Uncharacterized protein</fullName>
    </submittedName>
</protein>
<keyword evidence="3" id="KW-1185">Reference proteome</keyword>
<evidence type="ECO:0000313" key="2">
    <source>
        <dbReference type="EMBL" id="KIJ38021.1"/>
    </source>
</evidence>
<dbReference type="AlphaFoldDB" id="A0A0C9VKL9"/>
<dbReference type="EMBL" id="KN837164">
    <property type="protein sequence ID" value="KIJ38021.1"/>
    <property type="molecule type" value="Genomic_DNA"/>
</dbReference>
<reference evidence="2 3" key="1">
    <citation type="submission" date="2014-06" db="EMBL/GenBank/DDBJ databases">
        <title>Evolutionary Origins and Diversification of the Mycorrhizal Mutualists.</title>
        <authorList>
            <consortium name="DOE Joint Genome Institute"/>
            <consortium name="Mycorrhizal Genomics Consortium"/>
            <person name="Kohler A."/>
            <person name="Kuo A."/>
            <person name="Nagy L.G."/>
            <person name="Floudas D."/>
            <person name="Copeland A."/>
            <person name="Barry K.W."/>
            <person name="Cichocki N."/>
            <person name="Veneault-Fourrey C."/>
            <person name="LaButti K."/>
            <person name="Lindquist E.A."/>
            <person name="Lipzen A."/>
            <person name="Lundell T."/>
            <person name="Morin E."/>
            <person name="Murat C."/>
            <person name="Riley R."/>
            <person name="Ohm R."/>
            <person name="Sun H."/>
            <person name="Tunlid A."/>
            <person name="Henrissat B."/>
            <person name="Grigoriev I.V."/>
            <person name="Hibbett D.S."/>
            <person name="Martin F."/>
        </authorList>
    </citation>
    <scope>NUCLEOTIDE SEQUENCE [LARGE SCALE GENOMIC DNA]</scope>
    <source>
        <strain evidence="2 3">SS14</strain>
    </source>
</reference>
<name>A0A0C9VKL9_SPHS4</name>
<dbReference type="Proteomes" id="UP000054279">
    <property type="component" value="Unassembled WGS sequence"/>
</dbReference>
<dbReference type="PROSITE" id="PS51257">
    <property type="entry name" value="PROKAR_LIPOPROTEIN"/>
    <property type="match status" value="1"/>
</dbReference>
<sequence>MNVKDYGNWIDSQLLSNISLLACTSSNSEDIHVRAIIPRTGYINGHYHCCTSIFEEDFLFHQTDGEAHWRKETEENIESTYSIEPRSDSEEEIGKENAECSQGRIRAGDT</sequence>
<evidence type="ECO:0000313" key="3">
    <source>
        <dbReference type="Proteomes" id="UP000054279"/>
    </source>
</evidence>
<feature type="region of interest" description="Disordered" evidence="1">
    <location>
        <begin position="72"/>
        <end position="110"/>
    </location>
</feature>
<organism evidence="2 3">
    <name type="scientific">Sphaerobolus stellatus (strain SS14)</name>
    <dbReference type="NCBI Taxonomy" id="990650"/>
    <lineage>
        <taxon>Eukaryota</taxon>
        <taxon>Fungi</taxon>
        <taxon>Dikarya</taxon>
        <taxon>Basidiomycota</taxon>
        <taxon>Agaricomycotina</taxon>
        <taxon>Agaricomycetes</taxon>
        <taxon>Phallomycetidae</taxon>
        <taxon>Geastrales</taxon>
        <taxon>Sphaerobolaceae</taxon>
        <taxon>Sphaerobolus</taxon>
    </lineage>
</organism>